<sequence length="167" mass="17139">MWQIFSATSQHMEFTIMYMPEDRHVGDSAGDQGGASVSAGGSLFVAYNNSIRAIDPGSFESKTISVGASADLKGGIGAGASVSYFSGTGNWKDKGWHGVSVGVSAGVGGSVNAGSATGSVSQTYLINAAKSTAKRSSIDRTLNSISPVASAITNPNPKYIHHTSEFN</sequence>
<dbReference type="Proteomes" id="UP000254282">
    <property type="component" value="Unassembled WGS sequence"/>
</dbReference>
<dbReference type="AlphaFoldDB" id="A0A381FIG4"/>
<organism evidence="1 2">
    <name type="scientific">Chryseobacterium indoltheticum</name>
    <dbReference type="NCBI Taxonomy" id="254"/>
    <lineage>
        <taxon>Bacteria</taxon>
        <taxon>Pseudomonadati</taxon>
        <taxon>Bacteroidota</taxon>
        <taxon>Flavobacteriia</taxon>
        <taxon>Flavobacteriales</taxon>
        <taxon>Weeksellaceae</taxon>
        <taxon>Chryseobacterium group</taxon>
        <taxon>Chryseobacterium</taxon>
    </lineage>
</organism>
<gene>
    <name evidence="1" type="ORF">NCTC13532_01873</name>
</gene>
<proteinExistence type="predicted"/>
<protein>
    <submittedName>
        <fullName evidence="1">Uncharacterized protein</fullName>
    </submittedName>
</protein>
<dbReference type="EMBL" id="UFVR01000004">
    <property type="protein sequence ID" value="SUX46340.1"/>
    <property type="molecule type" value="Genomic_DNA"/>
</dbReference>
<name>A0A381FIG4_9FLAO</name>
<evidence type="ECO:0000313" key="1">
    <source>
        <dbReference type="EMBL" id="SUX46340.1"/>
    </source>
</evidence>
<evidence type="ECO:0000313" key="2">
    <source>
        <dbReference type="Proteomes" id="UP000254282"/>
    </source>
</evidence>
<reference evidence="1 2" key="1">
    <citation type="submission" date="2018-06" db="EMBL/GenBank/DDBJ databases">
        <authorList>
            <consortium name="Pathogen Informatics"/>
            <person name="Doyle S."/>
        </authorList>
    </citation>
    <scope>NUCLEOTIDE SEQUENCE [LARGE SCALE GENOMIC DNA]</scope>
    <source>
        <strain evidence="1 2">NCTC13532</strain>
    </source>
</reference>
<accession>A0A381FIG4</accession>